<dbReference type="RefSeq" id="WP_093394420.1">
    <property type="nucleotide sequence ID" value="NZ_FOUU01000003.1"/>
</dbReference>
<dbReference type="Proteomes" id="UP000199611">
    <property type="component" value="Unassembled WGS sequence"/>
</dbReference>
<dbReference type="CDD" id="cd00525">
    <property type="entry name" value="AE_Prim_S_like"/>
    <property type="match status" value="1"/>
</dbReference>
<dbReference type="OrthoDB" id="9804086at2"/>
<evidence type="ECO:0000259" key="1">
    <source>
        <dbReference type="Pfam" id="PF22548"/>
    </source>
</evidence>
<evidence type="ECO:0000313" key="2">
    <source>
        <dbReference type="EMBL" id="SFM73826.1"/>
    </source>
</evidence>
<feature type="domain" description="TOTE conflict system primase" evidence="1">
    <location>
        <begin position="121"/>
        <end position="332"/>
    </location>
</feature>
<dbReference type="Pfam" id="PF22548">
    <property type="entry name" value="AEP-TOTE"/>
    <property type="match status" value="1"/>
</dbReference>
<name>A0A1I4TAV9_9BACT</name>
<organism evidence="2 3">
    <name type="scientific">Thermodesulforhabdus norvegica</name>
    <dbReference type="NCBI Taxonomy" id="39841"/>
    <lineage>
        <taxon>Bacteria</taxon>
        <taxon>Pseudomonadati</taxon>
        <taxon>Thermodesulfobacteriota</taxon>
        <taxon>Syntrophobacteria</taxon>
        <taxon>Syntrophobacterales</taxon>
        <taxon>Thermodesulforhabdaceae</taxon>
        <taxon>Thermodesulforhabdus</taxon>
    </lineage>
</organism>
<dbReference type="NCBIfam" id="NF040561">
    <property type="entry name" value="PrimPol_Msp"/>
    <property type="match status" value="1"/>
</dbReference>
<keyword evidence="3" id="KW-1185">Reference proteome</keyword>
<dbReference type="EMBL" id="FOUU01000003">
    <property type="protein sequence ID" value="SFM73826.1"/>
    <property type="molecule type" value="Genomic_DNA"/>
</dbReference>
<reference evidence="2 3" key="1">
    <citation type="submission" date="2016-10" db="EMBL/GenBank/DDBJ databases">
        <authorList>
            <person name="de Groot N.N."/>
        </authorList>
    </citation>
    <scope>NUCLEOTIDE SEQUENCE [LARGE SCALE GENOMIC DNA]</scope>
    <source>
        <strain evidence="2 3">DSM 9990</strain>
    </source>
</reference>
<protein>
    <recommendedName>
        <fullName evidence="1">TOTE conflict system primase domain-containing protein</fullName>
    </recommendedName>
</protein>
<gene>
    <name evidence="2" type="ORF">SAMN05660836_01318</name>
</gene>
<evidence type="ECO:0000313" key="3">
    <source>
        <dbReference type="Proteomes" id="UP000199611"/>
    </source>
</evidence>
<sequence length="510" mass="57731">MVGETSEVKAGRVDYDLLIRRLESALADEKGRERVRNLVAGSSLWMSLPPEQAVKWAEIAAAVGRTDVAKKVLEYVTDAYPDCIAAWKSRCDLLERPQPAQEEKFDPGDSFDRYRAVERGLKRYMEIFRGREDCFARQWVDRESRSCGYSPVRRPITEKDVLDHLKGLRTYGIYLLQKDSHVRLGVIDVDCGLIRKPSKLSPGEKQQVKDEVVYVLRRLPELAGDLGLKCLCEFSGGKGYHFWFPVNRPVPAAKMRLMLAGVKNRLEKDLKAFTLEVFPKQDRLSGKGLGNLVKLPLGVHRLTGKKSFFLNEKDRSLEAQLEFLERVELNDANLFESVEGAPSPAVLIHPEHSAWERSYPELAALSKRCSVLSHLIYGCIAGRHLTLREEKVLLGTISFLKRGRTLLHHLLKRLPDYNPHLVDYKISRVRGTPLGCKTIHRLLGVAGDFCIFEHQDSYDHPLLHLRGEYEAAVVRSAKAERVENLQDALDLLRTAIESVQRFLPGGGGCD</sequence>
<accession>A0A1I4TAV9</accession>
<dbReference type="Gene3D" id="3.30.70.3300">
    <property type="match status" value="1"/>
</dbReference>
<dbReference type="SUPFAM" id="SSF56747">
    <property type="entry name" value="Prim-pol domain"/>
    <property type="match status" value="1"/>
</dbReference>
<proteinExistence type="predicted"/>
<dbReference type="AlphaFoldDB" id="A0A1I4TAV9"/>
<dbReference type="InterPro" id="IPR054347">
    <property type="entry name" value="TOTE_primase"/>
</dbReference>
<dbReference type="STRING" id="39841.SAMN05660836_01318"/>